<name>A0A4Z1NTR7_9PEZI</name>
<dbReference type="EMBL" id="SNSC02000015">
    <property type="protein sequence ID" value="TID17921.1"/>
    <property type="molecule type" value="Genomic_DNA"/>
</dbReference>
<accession>A0A4Z1NTR7</accession>
<evidence type="ECO:0000313" key="3">
    <source>
        <dbReference type="Proteomes" id="UP000298493"/>
    </source>
</evidence>
<keyword evidence="3" id="KW-1185">Reference proteome</keyword>
<dbReference type="AlphaFoldDB" id="A0A4Z1NTR7"/>
<comment type="caution">
    <text evidence="2">The sequence shown here is derived from an EMBL/GenBank/DDBJ whole genome shotgun (WGS) entry which is preliminary data.</text>
</comment>
<evidence type="ECO:0000256" key="1">
    <source>
        <dbReference type="SAM" id="MobiDB-lite"/>
    </source>
</evidence>
<feature type="region of interest" description="Disordered" evidence="1">
    <location>
        <begin position="73"/>
        <end position="93"/>
    </location>
</feature>
<evidence type="ECO:0000313" key="2">
    <source>
        <dbReference type="EMBL" id="TID17921.1"/>
    </source>
</evidence>
<reference evidence="2 3" key="1">
    <citation type="submission" date="2019-04" db="EMBL/GenBank/DDBJ databases">
        <title>High contiguity whole genome sequence and gene annotation resource for two Venturia nashicola isolates.</title>
        <authorList>
            <person name="Prokchorchik M."/>
            <person name="Won K."/>
            <person name="Lee Y."/>
            <person name="Choi E.D."/>
            <person name="Segonzac C."/>
            <person name="Sohn K.H."/>
        </authorList>
    </citation>
    <scope>NUCLEOTIDE SEQUENCE [LARGE SCALE GENOMIC DNA]</scope>
    <source>
        <strain evidence="2 3">PRI2</strain>
    </source>
</reference>
<dbReference type="Proteomes" id="UP000298493">
    <property type="component" value="Unassembled WGS sequence"/>
</dbReference>
<organism evidence="2 3">
    <name type="scientific">Venturia nashicola</name>
    <dbReference type="NCBI Taxonomy" id="86259"/>
    <lineage>
        <taxon>Eukaryota</taxon>
        <taxon>Fungi</taxon>
        <taxon>Dikarya</taxon>
        <taxon>Ascomycota</taxon>
        <taxon>Pezizomycotina</taxon>
        <taxon>Dothideomycetes</taxon>
        <taxon>Pleosporomycetidae</taxon>
        <taxon>Venturiales</taxon>
        <taxon>Venturiaceae</taxon>
        <taxon>Venturia</taxon>
    </lineage>
</organism>
<gene>
    <name evidence="2" type="ORF">E6O75_ATG10566</name>
</gene>
<sequence>MSLFSIAFTPSGKHDPLHAGTLTIASHPAMKLDERWDDFRASSCLQWSPAARNVYGNQATSVGPQYHVNSKLDNRPVGGGRTVHAGSGNSHTRHLFLSHPKESTATPGTAAILQLVSHHPAIAHTPLTAVRPPELRNLVYEYLVIPEPTRRTSLPRSLPSLGRSLTFVARALRLPASMSPSSPEHRIIYEHLNTMSLVSRQFQSEFMDVYHRNATFYSTLDASSPGAPQHNVFTNPKATGALNRVRVASLKILATPGISGAFDPREVNSSGDWSLKNQVFEAMESMKVLRSMSLNIQAAGNQLWNPVWLWHFTSQAFKESKVMAFKKMEFTLENWHFREPNHMVRNEKGDWEWRCAMDHYMQDDIPRRLAIREFCGALYDKCDVCEPSEDALGDI</sequence>
<proteinExistence type="predicted"/>
<protein>
    <submittedName>
        <fullName evidence="2">Uncharacterized protein</fullName>
    </submittedName>
</protein>